<dbReference type="InterPro" id="IPR050194">
    <property type="entry name" value="Glycosyltransferase_grp1"/>
</dbReference>
<dbReference type="PANTHER" id="PTHR45947">
    <property type="entry name" value="SULFOQUINOVOSYL TRANSFERASE SQD2"/>
    <property type="match status" value="1"/>
</dbReference>
<accession>A0A0X3ALL4</accession>
<evidence type="ECO:0000259" key="2">
    <source>
        <dbReference type="Pfam" id="PF13477"/>
    </source>
</evidence>
<proteinExistence type="predicted"/>
<gene>
    <name evidence="3" type="ORF">Ga0061079_10193</name>
</gene>
<organism evidence="3 4">
    <name type="scientific">Apibacter mensalis</name>
    <dbReference type="NCBI Taxonomy" id="1586267"/>
    <lineage>
        <taxon>Bacteria</taxon>
        <taxon>Pseudomonadati</taxon>
        <taxon>Bacteroidota</taxon>
        <taxon>Flavobacteriia</taxon>
        <taxon>Flavobacteriales</taxon>
        <taxon>Weeksellaceae</taxon>
        <taxon>Apibacter</taxon>
    </lineage>
</organism>
<dbReference type="PANTHER" id="PTHR45947:SF3">
    <property type="entry name" value="SULFOQUINOVOSYL TRANSFERASE SQD2"/>
    <property type="match status" value="1"/>
</dbReference>
<dbReference type="Gene3D" id="3.40.50.2000">
    <property type="entry name" value="Glycogen Phosphorylase B"/>
    <property type="match status" value="2"/>
</dbReference>
<dbReference type="Pfam" id="PF13477">
    <property type="entry name" value="Glyco_trans_4_2"/>
    <property type="match status" value="1"/>
</dbReference>
<evidence type="ECO:0000313" key="4">
    <source>
        <dbReference type="Proteomes" id="UP000182761"/>
    </source>
</evidence>
<reference evidence="3 4" key="1">
    <citation type="submission" date="2016-01" db="EMBL/GenBank/DDBJ databases">
        <authorList>
            <person name="McClelland M."/>
            <person name="Jain A."/>
            <person name="Saraogi P."/>
            <person name="Mendelson R."/>
            <person name="Westerman R."/>
            <person name="SanMiguel P."/>
            <person name="Csonka L."/>
        </authorList>
    </citation>
    <scope>NUCLEOTIDE SEQUENCE [LARGE SCALE GENOMIC DNA]</scope>
    <source>
        <strain evidence="3 4">R-53146</strain>
    </source>
</reference>
<sequence>MIEKIKVLHIVEALGGGVYTYIKDLSIFFGKYNMIFDTTIAYSSKRPEVSNLDLKKELSNGVTLIESDMNKEISLKDFKSIYELTKLCKSLQPQIIHLHSSKAGILGKIVSLFYNKAIVFYTPHGYSFLRKDISFIKKQFYYYIEKFTTKFLGGITIACGDSEFEYGKKMGKALLVRNGINIEYILNKFKPSKVYNQCITIGIVGRISYIKNPWLFNKIALNNPNLNFIWIGDGELRKTISAPNITITGWLNREEIFTYLNQLDIYIQTSLWEGLPIAPLEAMTFQKPILATNIEGNKDIVLHGKTGFLFTNENDIQEYIEILKDTSTRDQMGKAGLKRCMEHFDLNKNFTILKNIYLDCLNKDIQID</sequence>
<name>A0A0X3ALL4_9FLAO</name>
<evidence type="ECO:0000259" key="1">
    <source>
        <dbReference type="Pfam" id="PF00534"/>
    </source>
</evidence>
<dbReference type="InterPro" id="IPR001296">
    <property type="entry name" value="Glyco_trans_1"/>
</dbReference>
<evidence type="ECO:0000313" key="3">
    <source>
        <dbReference type="EMBL" id="CVK15281.1"/>
    </source>
</evidence>
<feature type="domain" description="Glycosyltransferase subfamily 4-like N-terminal" evidence="2">
    <location>
        <begin position="56"/>
        <end position="148"/>
    </location>
</feature>
<keyword evidence="4" id="KW-1185">Reference proteome</keyword>
<dbReference type="Pfam" id="PF00534">
    <property type="entry name" value="Glycos_transf_1"/>
    <property type="match status" value="1"/>
</dbReference>
<protein>
    <submittedName>
        <fullName evidence="3">Uncharacterized protein</fullName>
    </submittedName>
</protein>
<dbReference type="Proteomes" id="UP000182761">
    <property type="component" value="Unassembled WGS sequence"/>
</dbReference>
<feature type="domain" description="Glycosyl transferase family 1" evidence="1">
    <location>
        <begin position="191"/>
        <end position="338"/>
    </location>
</feature>
<dbReference type="RefSeq" id="WP_245630708.1">
    <property type="nucleotide sequence ID" value="NZ_FCOR01000001.1"/>
</dbReference>
<dbReference type="EMBL" id="FCOR01000001">
    <property type="protein sequence ID" value="CVK15281.1"/>
    <property type="molecule type" value="Genomic_DNA"/>
</dbReference>
<dbReference type="SUPFAM" id="SSF53756">
    <property type="entry name" value="UDP-Glycosyltransferase/glycogen phosphorylase"/>
    <property type="match status" value="1"/>
</dbReference>
<dbReference type="InterPro" id="IPR028098">
    <property type="entry name" value="Glyco_trans_4-like_N"/>
</dbReference>
<dbReference type="STRING" id="1586267.GCA_001418685_00093"/>
<dbReference type="GO" id="GO:0016757">
    <property type="term" value="F:glycosyltransferase activity"/>
    <property type="evidence" value="ECO:0007669"/>
    <property type="project" value="InterPro"/>
</dbReference>
<dbReference type="AlphaFoldDB" id="A0A0X3ALL4"/>